<feature type="transmembrane region" description="Helical" evidence="1">
    <location>
        <begin position="307"/>
        <end position="324"/>
    </location>
</feature>
<reference evidence="2" key="1">
    <citation type="submission" date="2023-03" db="EMBL/GenBank/DDBJ databases">
        <authorList>
            <person name="Shen W."/>
            <person name="Cai J."/>
        </authorList>
    </citation>
    <scope>NUCLEOTIDE SEQUENCE</scope>
    <source>
        <strain evidence="2">P55-2</strain>
    </source>
</reference>
<feature type="transmembrane region" description="Helical" evidence="1">
    <location>
        <begin position="83"/>
        <end position="106"/>
    </location>
</feature>
<feature type="transmembrane region" description="Helical" evidence="1">
    <location>
        <begin position="13"/>
        <end position="41"/>
    </location>
</feature>
<keyword evidence="1" id="KW-0812">Transmembrane</keyword>
<name>A0AAW8TJX5_9ENTE</name>
<keyword evidence="1" id="KW-1133">Transmembrane helix</keyword>
<feature type="transmembrane region" description="Helical" evidence="1">
    <location>
        <begin position="585"/>
        <end position="605"/>
    </location>
</feature>
<dbReference type="AlphaFoldDB" id="A0AAW8TJX5"/>
<feature type="transmembrane region" description="Helical" evidence="1">
    <location>
        <begin position="533"/>
        <end position="555"/>
    </location>
</feature>
<sequence length="613" mass="71453">MTKYFNNKFLTEVFFFFLAIITCFFFYQMGLIRSVILSLLLTAVYTLFKKKNTNNTVLIASILISFFWSMSTNTQSLNFTPSFIIGLCLCVLMYTILFTNFISFCLVAKLQISSLRTIHIFCGTSFLMIFGVWFYYWLSFYPGLLTNDSYNQWAQTNGFQLYSEWHPLVHTFLIKFTTFINHSPSVFLFIQIFFGALTVVYILGKLLKNGAPIFLCSIISLLYALYPINGILMVSLWKDIPYSILLLLLFYMISEIVFNTASAEKRTFNIFSFTIVSILTALFRKNGLLVVIISLIILMIYVKKKRFLISIVIFFFSIFSFNFFTSKILHAEKSPTYEALSIPMQQVSATYKMGGKIPPKEQAYFNRILPEKLWRENYNDKTVDFIKYNANFNGDIIENQPKVFLLHWSKLLKYNPKIFIKSFLNQTASIWRFYTPNGYKINIHGGLEITGTRENYYDDEKIAPLDTEKKLISNYETYKARAKRNNIKPMRYKDFKNKVLRAYKPLKNDTKSRFGQKVLSEIYHIVNDKLQKYIVRGALAVLILLVATTISIIKYGVLKSTLIFMVPYLNFFSLIISAPATDFRYIYSLVFSIIPILLTVIYPPIQEENVDKF</sequence>
<dbReference type="InterPro" id="IPR046062">
    <property type="entry name" value="DUF6020"/>
</dbReference>
<feature type="transmembrane region" description="Helical" evidence="1">
    <location>
        <begin position="240"/>
        <end position="258"/>
    </location>
</feature>
<feature type="transmembrane region" description="Helical" evidence="1">
    <location>
        <begin position="211"/>
        <end position="228"/>
    </location>
</feature>
<feature type="transmembrane region" description="Helical" evidence="1">
    <location>
        <begin position="118"/>
        <end position="138"/>
    </location>
</feature>
<dbReference type="EMBL" id="JARPYT010000025">
    <property type="protein sequence ID" value="MDT2638338.1"/>
    <property type="molecule type" value="Genomic_DNA"/>
</dbReference>
<protein>
    <submittedName>
        <fullName evidence="2">DUF6020 family protein</fullName>
    </submittedName>
</protein>
<comment type="caution">
    <text evidence="2">The sequence shown here is derived from an EMBL/GenBank/DDBJ whole genome shotgun (WGS) entry which is preliminary data.</text>
</comment>
<keyword evidence="1" id="KW-0472">Membrane</keyword>
<evidence type="ECO:0000313" key="3">
    <source>
        <dbReference type="Proteomes" id="UP001245561"/>
    </source>
</evidence>
<feature type="transmembrane region" description="Helical" evidence="1">
    <location>
        <begin position="186"/>
        <end position="204"/>
    </location>
</feature>
<accession>A0AAW8TJX5</accession>
<evidence type="ECO:0000256" key="1">
    <source>
        <dbReference type="SAM" id="Phobius"/>
    </source>
</evidence>
<feature type="transmembrane region" description="Helical" evidence="1">
    <location>
        <begin position="53"/>
        <end position="71"/>
    </location>
</feature>
<organism evidence="2 3">
    <name type="scientific">Enterococcus dongliensis</name>
    <dbReference type="NCBI Taxonomy" id="2559925"/>
    <lineage>
        <taxon>Bacteria</taxon>
        <taxon>Bacillati</taxon>
        <taxon>Bacillota</taxon>
        <taxon>Bacilli</taxon>
        <taxon>Lactobacillales</taxon>
        <taxon>Enterococcaceae</taxon>
        <taxon>Enterococcus</taxon>
    </lineage>
</organism>
<gene>
    <name evidence="2" type="ORF">P7D36_12680</name>
</gene>
<feature type="transmembrane region" description="Helical" evidence="1">
    <location>
        <begin position="561"/>
        <end position="578"/>
    </location>
</feature>
<evidence type="ECO:0000313" key="2">
    <source>
        <dbReference type="EMBL" id="MDT2638338.1"/>
    </source>
</evidence>
<proteinExistence type="predicted"/>
<dbReference type="Proteomes" id="UP001245561">
    <property type="component" value="Unassembled WGS sequence"/>
</dbReference>
<dbReference type="Pfam" id="PF19484">
    <property type="entry name" value="DUF6020"/>
    <property type="match status" value="1"/>
</dbReference>
<dbReference type="RefSeq" id="WP_311928637.1">
    <property type="nucleotide sequence ID" value="NZ_JARPYT010000025.1"/>
</dbReference>
<feature type="transmembrane region" description="Helical" evidence="1">
    <location>
        <begin position="270"/>
        <end position="301"/>
    </location>
</feature>